<dbReference type="Pfam" id="PF08030">
    <property type="entry name" value="NAD_binding_6"/>
    <property type="match status" value="1"/>
</dbReference>
<dbReference type="CDD" id="cd06186">
    <property type="entry name" value="NOX_Duox_like_FAD_NADP"/>
    <property type="match status" value="1"/>
</dbReference>
<gene>
    <name evidence="7" type="ORF">CPB84DRAFT_867319</name>
</gene>
<dbReference type="Proteomes" id="UP000724874">
    <property type="component" value="Unassembled WGS sequence"/>
</dbReference>
<sequence>MYFHTARMIMTYFSPWPSMIIWGLDRFLSMAKVVMFNFAYFNPWSKSLKALDANIEVLSHHFIKVMIHRPNYFYWCPGQSAYLSFPAVSSFPFESHPFTMSMIYDGSSVDRNKLTFFLHVCKGFTARLMKPLPKTKHTRSSSMVYTAHHLSLSGTNWSCFLLGFWCHLYSSAFLSLVKRAKQNEATCSRLTFVWVIRDADQIKWLEGMLSLAIEDLPATISVSIKLYVTSVLDNPETFEEDDSSKDSIEEENMPSTGSSQDNSKLLESSLTLLDQG</sequence>
<dbReference type="EMBL" id="JADNYJ010000364">
    <property type="protein sequence ID" value="KAF8870309.1"/>
    <property type="molecule type" value="Genomic_DNA"/>
</dbReference>
<dbReference type="GO" id="GO:0015677">
    <property type="term" value="P:copper ion import"/>
    <property type="evidence" value="ECO:0007669"/>
    <property type="project" value="TreeGrafter"/>
</dbReference>
<evidence type="ECO:0000256" key="1">
    <source>
        <dbReference type="ARBA" id="ARBA00022448"/>
    </source>
</evidence>
<evidence type="ECO:0000256" key="3">
    <source>
        <dbReference type="ARBA" id="ARBA00023002"/>
    </source>
</evidence>
<feature type="compositionally biased region" description="Polar residues" evidence="4">
    <location>
        <begin position="253"/>
        <end position="276"/>
    </location>
</feature>
<keyword evidence="2" id="KW-0249">Electron transport</keyword>
<dbReference type="Pfam" id="PF08022">
    <property type="entry name" value="FAD_binding_8"/>
    <property type="match status" value="1"/>
</dbReference>
<dbReference type="Gene3D" id="3.40.50.80">
    <property type="entry name" value="Nucleotide-binding domain of ferredoxin-NADP reductase (FNR) module"/>
    <property type="match status" value="1"/>
</dbReference>
<evidence type="ECO:0000259" key="5">
    <source>
        <dbReference type="Pfam" id="PF08022"/>
    </source>
</evidence>
<evidence type="ECO:0000313" key="7">
    <source>
        <dbReference type="EMBL" id="KAF8870309.1"/>
    </source>
</evidence>
<evidence type="ECO:0000256" key="4">
    <source>
        <dbReference type="SAM" id="MobiDB-lite"/>
    </source>
</evidence>
<dbReference type="GO" id="GO:0006826">
    <property type="term" value="P:iron ion transport"/>
    <property type="evidence" value="ECO:0007669"/>
    <property type="project" value="TreeGrafter"/>
</dbReference>
<feature type="compositionally biased region" description="Acidic residues" evidence="4">
    <location>
        <begin position="236"/>
        <end position="252"/>
    </location>
</feature>
<proteinExistence type="predicted"/>
<evidence type="ECO:0000259" key="6">
    <source>
        <dbReference type="Pfam" id="PF08030"/>
    </source>
</evidence>
<name>A0A9P5N8H2_GYMJU</name>
<keyword evidence="8" id="KW-1185">Reference proteome</keyword>
<keyword evidence="3" id="KW-0560">Oxidoreductase</keyword>
<evidence type="ECO:0000313" key="8">
    <source>
        <dbReference type="Proteomes" id="UP000724874"/>
    </source>
</evidence>
<dbReference type="InterPro" id="IPR039261">
    <property type="entry name" value="FNR_nucleotide-bd"/>
</dbReference>
<evidence type="ECO:0008006" key="9">
    <source>
        <dbReference type="Google" id="ProtNLM"/>
    </source>
</evidence>
<dbReference type="InterPro" id="IPR051410">
    <property type="entry name" value="Ferric/Cupric_Reductase"/>
</dbReference>
<evidence type="ECO:0000256" key="2">
    <source>
        <dbReference type="ARBA" id="ARBA00022982"/>
    </source>
</evidence>
<feature type="domain" description="FAD-binding 8" evidence="5">
    <location>
        <begin position="51"/>
        <end position="137"/>
    </location>
</feature>
<protein>
    <recommendedName>
        <fullName evidence="9">Ferric reductase NAD binding domain-containing protein</fullName>
    </recommendedName>
</protein>
<reference evidence="7" key="1">
    <citation type="submission" date="2020-11" db="EMBL/GenBank/DDBJ databases">
        <authorList>
            <consortium name="DOE Joint Genome Institute"/>
            <person name="Ahrendt S."/>
            <person name="Riley R."/>
            <person name="Andreopoulos W."/>
            <person name="LaButti K."/>
            <person name="Pangilinan J."/>
            <person name="Ruiz-duenas F.J."/>
            <person name="Barrasa J.M."/>
            <person name="Sanchez-Garcia M."/>
            <person name="Camarero S."/>
            <person name="Miyauchi S."/>
            <person name="Serrano A."/>
            <person name="Linde D."/>
            <person name="Babiker R."/>
            <person name="Drula E."/>
            <person name="Ayuso-Fernandez I."/>
            <person name="Pacheco R."/>
            <person name="Padilla G."/>
            <person name="Ferreira P."/>
            <person name="Barriuso J."/>
            <person name="Kellner H."/>
            <person name="Castanera R."/>
            <person name="Alfaro M."/>
            <person name="Ramirez L."/>
            <person name="Pisabarro A.G."/>
            <person name="Kuo A."/>
            <person name="Tritt A."/>
            <person name="Lipzen A."/>
            <person name="He G."/>
            <person name="Yan M."/>
            <person name="Ng V."/>
            <person name="Cullen D."/>
            <person name="Martin F."/>
            <person name="Rosso M.-N."/>
            <person name="Henrissat B."/>
            <person name="Hibbett D."/>
            <person name="Martinez A.T."/>
            <person name="Grigoriev I.V."/>
        </authorList>
    </citation>
    <scope>NUCLEOTIDE SEQUENCE</scope>
    <source>
        <strain evidence="7">AH 44721</strain>
    </source>
</reference>
<accession>A0A9P5N8H2</accession>
<dbReference type="GO" id="GO:0005886">
    <property type="term" value="C:plasma membrane"/>
    <property type="evidence" value="ECO:0007669"/>
    <property type="project" value="TreeGrafter"/>
</dbReference>
<dbReference type="GO" id="GO:0006879">
    <property type="term" value="P:intracellular iron ion homeostasis"/>
    <property type="evidence" value="ECO:0007669"/>
    <property type="project" value="TreeGrafter"/>
</dbReference>
<organism evidence="7 8">
    <name type="scientific">Gymnopilus junonius</name>
    <name type="common">Spectacular rustgill mushroom</name>
    <name type="synonym">Gymnopilus spectabilis subsp. junonius</name>
    <dbReference type="NCBI Taxonomy" id="109634"/>
    <lineage>
        <taxon>Eukaryota</taxon>
        <taxon>Fungi</taxon>
        <taxon>Dikarya</taxon>
        <taxon>Basidiomycota</taxon>
        <taxon>Agaricomycotina</taxon>
        <taxon>Agaricomycetes</taxon>
        <taxon>Agaricomycetidae</taxon>
        <taxon>Agaricales</taxon>
        <taxon>Agaricineae</taxon>
        <taxon>Hymenogastraceae</taxon>
        <taxon>Gymnopilus</taxon>
    </lineage>
</organism>
<dbReference type="AlphaFoldDB" id="A0A9P5N8H2"/>
<dbReference type="InterPro" id="IPR013112">
    <property type="entry name" value="FAD-bd_8"/>
</dbReference>
<dbReference type="InterPro" id="IPR013121">
    <property type="entry name" value="Fe_red_NAD-bd_6"/>
</dbReference>
<dbReference type="PANTHER" id="PTHR32361">
    <property type="entry name" value="FERRIC/CUPRIC REDUCTASE TRANSMEMBRANE COMPONENT"/>
    <property type="match status" value="1"/>
</dbReference>
<dbReference type="GO" id="GO:0000293">
    <property type="term" value="F:ferric-chelate reductase activity"/>
    <property type="evidence" value="ECO:0007669"/>
    <property type="project" value="TreeGrafter"/>
</dbReference>
<feature type="domain" description="Ferric reductase NAD binding" evidence="6">
    <location>
        <begin position="171"/>
        <end position="253"/>
    </location>
</feature>
<feature type="region of interest" description="Disordered" evidence="4">
    <location>
        <begin position="236"/>
        <end position="276"/>
    </location>
</feature>
<dbReference type="PANTHER" id="PTHR32361:SF9">
    <property type="entry name" value="FERRIC REDUCTASE TRANSMEMBRANE COMPONENT 3-RELATED"/>
    <property type="match status" value="1"/>
</dbReference>
<comment type="caution">
    <text evidence="7">The sequence shown here is derived from an EMBL/GenBank/DDBJ whole genome shotgun (WGS) entry which is preliminary data.</text>
</comment>
<keyword evidence="1" id="KW-0813">Transport</keyword>
<dbReference type="OrthoDB" id="17725at2759"/>